<accession>A0A0J5KUC2</accession>
<sequence length="84" mass="8984">MNELRALAAAPLTIPAPGNKNRRCAEPQILTSGLSGTGAMQHPCKSRPQPASLRAAPARRQNLRRFLAGIQTLSQDKRQAGLSV</sequence>
<dbReference type="Proteomes" id="UP000036196">
    <property type="component" value="Unassembled WGS sequence"/>
</dbReference>
<gene>
    <name evidence="2" type="ORF">ABW06_22910</name>
</gene>
<evidence type="ECO:0000313" key="2">
    <source>
        <dbReference type="EMBL" id="KMK11163.1"/>
    </source>
</evidence>
<evidence type="ECO:0000313" key="3">
    <source>
        <dbReference type="Proteomes" id="UP000036196"/>
    </source>
</evidence>
<comment type="caution">
    <text evidence="2">The sequence shown here is derived from an EMBL/GenBank/DDBJ whole genome shotgun (WGS) entry which is preliminary data.</text>
</comment>
<proteinExistence type="predicted"/>
<dbReference type="EMBL" id="LDZF01000033">
    <property type="protein sequence ID" value="KMK11163.1"/>
    <property type="molecule type" value="Genomic_DNA"/>
</dbReference>
<organism evidence="2 3">
    <name type="scientific">Pluralibacter gergoviae</name>
    <name type="common">Enterobacter gergoviae</name>
    <dbReference type="NCBI Taxonomy" id="61647"/>
    <lineage>
        <taxon>Bacteria</taxon>
        <taxon>Pseudomonadati</taxon>
        <taxon>Pseudomonadota</taxon>
        <taxon>Gammaproteobacteria</taxon>
        <taxon>Enterobacterales</taxon>
        <taxon>Enterobacteriaceae</taxon>
        <taxon>Pluralibacter</taxon>
    </lineage>
</organism>
<evidence type="ECO:0000256" key="1">
    <source>
        <dbReference type="SAM" id="MobiDB-lite"/>
    </source>
</evidence>
<keyword evidence="3" id="KW-1185">Reference proteome</keyword>
<name>A0A0J5KUC2_PLUGE</name>
<dbReference type="AlphaFoldDB" id="A0A0J5KUC2"/>
<feature type="region of interest" description="Disordered" evidence="1">
    <location>
        <begin position="32"/>
        <end position="52"/>
    </location>
</feature>
<reference evidence="2 3" key="1">
    <citation type="submission" date="2015-05" db="EMBL/GenBank/DDBJ databases">
        <title>Genome sequences of Pluralibacter gergoviae.</title>
        <authorList>
            <person name="Greninger A.L."/>
            <person name="Miller S."/>
        </authorList>
    </citation>
    <scope>NUCLEOTIDE SEQUENCE [LARGE SCALE GENOMIC DNA]</scope>
    <source>
        <strain evidence="2 3">JS81F13</strain>
    </source>
</reference>
<protein>
    <submittedName>
        <fullName evidence="2">Uncharacterized protein</fullName>
    </submittedName>
</protein>
<dbReference type="PATRIC" id="fig|61647.15.peg.3486"/>